<dbReference type="PROSITE" id="PS51456">
    <property type="entry name" value="MYOSIN_MOTOR"/>
    <property type="match status" value="1"/>
</dbReference>
<gene>
    <name evidence="9" type="primary">MYO15A</name>
    <name evidence="9" type="ORF">BLAG_LOCUS24587</name>
</gene>
<feature type="region of interest" description="Disordered" evidence="7">
    <location>
        <begin position="527"/>
        <end position="586"/>
    </location>
</feature>
<feature type="binding site" evidence="6">
    <location>
        <begin position="275"/>
        <end position="282"/>
    </location>
    <ligand>
        <name>ATP</name>
        <dbReference type="ChEBI" id="CHEBI:30616"/>
    </ligand>
</feature>
<dbReference type="Gene3D" id="1.20.58.530">
    <property type="match status" value="1"/>
</dbReference>
<accession>A0A8K0ACT3</accession>
<evidence type="ECO:0000256" key="7">
    <source>
        <dbReference type="SAM" id="MobiDB-lite"/>
    </source>
</evidence>
<proteinExistence type="inferred from homology"/>
<feature type="region of interest" description="Disordered" evidence="7">
    <location>
        <begin position="768"/>
        <end position="793"/>
    </location>
</feature>
<dbReference type="PANTHER" id="PTHR13140">
    <property type="entry name" value="MYOSIN"/>
    <property type="match status" value="1"/>
</dbReference>
<dbReference type="InterPro" id="IPR027417">
    <property type="entry name" value="P-loop_NTPase"/>
</dbReference>
<dbReference type="Gene3D" id="1.20.120.720">
    <property type="entry name" value="Myosin VI head, motor domain, U50 subdomain"/>
    <property type="match status" value="2"/>
</dbReference>
<feature type="compositionally biased region" description="Polar residues" evidence="7">
    <location>
        <begin position="567"/>
        <end position="586"/>
    </location>
</feature>
<dbReference type="OrthoDB" id="370884at2759"/>
<keyword evidence="2 6" id="KW-0067">ATP-binding</keyword>
<dbReference type="InterPro" id="IPR036961">
    <property type="entry name" value="Kinesin_motor_dom_sf"/>
</dbReference>
<keyword evidence="4 6" id="KW-0505">Motor protein</keyword>
<dbReference type="InterPro" id="IPR001609">
    <property type="entry name" value="Myosin_head_motor_dom-like"/>
</dbReference>
<dbReference type="EMBL" id="OV696694">
    <property type="protein sequence ID" value="CAH1273169.1"/>
    <property type="molecule type" value="Genomic_DNA"/>
</dbReference>
<dbReference type="Proteomes" id="UP000838412">
    <property type="component" value="Chromosome 9"/>
</dbReference>
<feature type="domain" description="Myosin motor" evidence="8">
    <location>
        <begin position="189"/>
        <end position="935"/>
    </location>
</feature>
<dbReference type="Gene3D" id="1.10.10.820">
    <property type="match status" value="1"/>
</dbReference>
<dbReference type="AlphaFoldDB" id="A0A8K0ACT3"/>
<evidence type="ECO:0000256" key="5">
    <source>
        <dbReference type="ARBA" id="ARBA00023203"/>
    </source>
</evidence>
<dbReference type="GO" id="GO:0007015">
    <property type="term" value="P:actin filament organization"/>
    <property type="evidence" value="ECO:0007669"/>
    <property type="project" value="TreeGrafter"/>
</dbReference>
<keyword evidence="10" id="KW-1185">Reference proteome</keyword>
<dbReference type="Gene3D" id="1.20.5.4820">
    <property type="match status" value="1"/>
</dbReference>
<evidence type="ECO:0000313" key="9">
    <source>
        <dbReference type="EMBL" id="CAH1273169.1"/>
    </source>
</evidence>
<dbReference type="GO" id="GO:0016020">
    <property type="term" value="C:membrane"/>
    <property type="evidence" value="ECO:0007669"/>
    <property type="project" value="TreeGrafter"/>
</dbReference>
<evidence type="ECO:0000313" key="10">
    <source>
        <dbReference type="Proteomes" id="UP000838412"/>
    </source>
</evidence>
<evidence type="ECO:0000256" key="2">
    <source>
        <dbReference type="ARBA" id="ARBA00022840"/>
    </source>
</evidence>
<feature type="region of interest" description="Actin-binding" evidence="6">
    <location>
        <begin position="803"/>
        <end position="825"/>
    </location>
</feature>
<dbReference type="PRINTS" id="PR00193">
    <property type="entry name" value="MYOSINHEAVY"/>
</dbReference>
<dbReference type="Pfam" id="PF00063">
    <property type="entry name" value="Myosin_head"/>
    <property type="match status" value="2"/>
</dbReference>
<evidence type="ECO:0000259" key="8">
    <source>
        <dbReference type="PROSITE" id="PS51456"/>
    </source>
</evidence>
<feature type="compositionally biased region" description="Basic residues" evidence="7">
    <location>
        <begin position="969"/>
        <end position="988"/>
    </location>
</feature>
<dbReference type="GO" id="GO:0051015">
    <property type="term" value="F:actin filament binding"/>
    <property type="evidence" value="ECO:0007669"/>
    <property type="project" value="TreeGrafter"/>
</dbReference>
<name>A0A8K0ACT3_BRALA</name>
<reference evidence="9" key="1">
    <citation type="submission" date="2022-01" db="EMBL/GenBank/DDBJ databases">
        <authorList>
            <person name="Braso-Vives M."/>
        </authorList>
    </citation>
    <scope>NUCLEOTIDE SEQUENCE</scope>
</reference>
<feature type="compositionally biased region" description="Low complexity" evidence="7">
    <location>
        <begin position="535"/>
        <end position="547"/>
    </location>
</feature>
<dbReference type="GO" id="GO:0003774">
    <property type="term" value="F:cytoskeletal motor activity"/>
    <property type="evidence" value="ECO:0007669"/>
    <property type="project" value="UniProtKB-UniRule"/>
</dbReference>
<comment type="similarity">
    <text evidence="6">Belongs to the TRAFAC class myosin-kinesin ATPase superfamily. Myosin family.</text>
</comment>
<keyword evidence="1 6" id="KW-0547">Nucleotide-binding</keyword>
<feature type="compositionally biased region" description="Polar residues" evidence="7">
    <location>
        <begin position="548"/>
        <end position="559"/>
    </location>
</feature>
<sequence>MAVGGVTYDLFDSLEDSFSSDLDSLPQELLLGLINQPRQRNGIAGNPLQDDMEEDIELEVGAGLEEGGECPVVDGRVRAEFVPFLEDSDHELAEDVAFLRRRLAVIHRDVLDHPVLKDMMKEDGPSTSDDVELLREQLKSLGSELASIRSALSIKGEDDTKSRTSRMSSRRGSRRASVSSQSSPGRFSHMTDLIHLAGPLTEDAILRTLQSRFYSGEYYTHIGPITVLANPYNCSFPDVALHADPRRHQPLHRVAKDTVKQQLETGHSQVAIFSGENGSGKTYSSQLLLRQLFDVAGGGPETDAFKHLSAAFTVLRSIGSAKTASNSESSRMGHFIEVHVVDGAIFRTKIHCYFIDQSRVVHPARHEKNFHIFYQMLAGLTPEERVKLHLQGYSAYNLKYLSCGQLLCDDMEDRYRFEAWRSSLSVLGIPFADVMRVLAAVLLLGNIEFVEGDGLELDVQGNNEIKSVAALLGVSGVSLYRGLTTRTHNVRGQVFKSLADAATANQIRDSLAKALYSRTLNAIVRRANSVRRPASNSGTNSSDSSESVQNGHSGMTNGHHSYRPLTPATSKTSLHQSARSESSQHAMSEGVIGIVDMFGFEASECNQFEHLCMNLCAETLQHFYSTHVFRTTQQSARDEGVYCDVEIDCQDNAPCIELITCQRTGLLSLLDKEGAHTQSASWEGYLQRVVEQHSSHECFSQPESEGPDTSSFTVRHFTGPVTYDASSLLHTNNDAVPDDIICIFSRNNCNFGFVTHLYSNELKVQGGNGPQGMAHRISPPISSDSNGQREGRRTLSRDFQTRLDNLLKTIVMAKPHFVRCIRSNSQEEPELFTRDVVCRQIRALHILETVNLYAGGYPHRMRLKTFNNRFRFLVPWRRRAKMEDMPQDECKLILDGFLQAVDSSDLPYTSANWAIGKKHIFLSEGARQQLENVRDIRRDQAATLIQAYVRRRLCVKKWPSIRRSLELRKRAKSRSRSRSRSRSPHSARNRPQPIPVMENNHDRCDTKTIQQTCCLYGMDMDCPPPVPPSRGYTVNGNMKMSFPQMRVMKQGYPEDAGKSDRVLRKGDPVKVVGVSPRRGYLIVEHSNTKLHVPYQLMELRTTNGLAKAC</sequence>
<dbReference type="GO" id="GO:0005737">
    <property type="term" value="C:cytoplasm"/>
    <property type="evidence" value="ECO:0007669"/>
    <property type="project" value="TreeGrafter"/>
</dbReference>
<evidence type="ECO:0000256" key="6">
    <source>
        <dbReference type="PROSITE-ProRule" id="PRU00782"/>
    </source>
</evidence>
<dbReference type="SUPFAM" id="SSF52540">
    <property type="entry name" value="P-loop containing nucleoside triphosphate hydrolases"/>
    <property type="match status" value="1"/>
</dbReference>
<keyword evidence="5 6" id="KW-0009">Actin-binding</keyword>
<evidence type="ECO:0000256" key="1">
    <source>
        <dbReference type="ARBA" id="ARBA00022741"/>
    </source>
</evidence>
<feature type="region of interest" description="Disordered" evidence="7">
    <location>
        <begin position="966"/>
        <end position="1000"/>
    </location>
</feature>
<feature type="region of interest" description="Disordered" evidence="7">
    <location>
        <begin position="156"/>
        <end position="186"/>
    </location>
</feature>
<evidence type="ECO:0000256" key="3">
    <source>
        <dbReference type="ARBA" id="ARBA00023123"/>
    </source>
</evidence>
<keyword evidence="3 6" id="KW-0518">Myosin</keyword>
<protein>
    <submittedName>
        <fullName evidence="9">MYO15A protein</fullName>
    </submittedName>
</protein>
<dbReference type="PANTHER" id="PTHR13140:SF498">
    <property type="entry name" value="DACHS, ISOFORM E"/>
    <property type="match status" value="1"/>
</dbReference>
<organism evidence="9 10">
    <name type="scientific">Branchiostoma lanceolatum</name>
    <name type="common">Common lancelet</name>
    <name type="synonym">Amphioxus lanceolatum</name>
    <dbReference type="NCBI Taxonomy" id="7740"/>
    <lineage>
        <taxon>Eukaryota</taxon>
        <taxon>Metazoa</taxon>
        <taxon>Chordata</taxon>
        <taxon>Cephalochordata</taxon>
        <taxon>Leptocardii</taxon>
        <taxon>Amphioxiformes</taxon>
        <taxon>Branchiostomatidae</taxon>
        <taxon>Branchiostoma</taxon>
    </lineage>
</organism>
<dbReference type="GO" id="GO:0005524">
    <property type="term" value="F:ATP binding"/>
    <property type="evidence" value="ECO:0007669"/>
    <property type="project" value="UniProtKB-UniRule"/>
</dbReference>
<dbReference type="Gene3D" id="3.40.850.10">
    <property type="entry name" value="Kinesin motor domain"/>
    <property type="match status" value="2"/>
</dbReference>
<dbReference type="GO" id="GO:0016459">
    <property type="term" value="C:myosin complex"/>
    <property type="evidence" value="ECO:0007669"/>
    <property type="project" value="UniProtKB-KW"/>
</dbReference>
<evidence type="ECO:0000256" key="4">
    <source>
        <dbReference type="ARBA" id="ARBA00023175"/>
    </source>
</evidence>
<dbReference type="SMART" id="SM00242">
    <property type="entry name" value="MYSc"/>
    <property type="match status" value="1"/>
</dbReference>